<evidence type="ECO:0000313" key="11">
    <source>
        <dbReference type="Proteomes" id="UP000005408"/>
    </source>
</evidence>
<feature type="transmembrane region" description="Helical" evidence="9">
    <location>
        <begin position="92"/>
        <end position="114"/>
    </location>
</feature>
<keyword evidence="5 9" id="KW-1133">Transmembrane helix</keyword>
<organism evidence="10 11">
    <name type="scientific">Magallana gigas</name>
    <name type="common">Pacific oyster</name>
    <name type="synonym">Crassostrea gigas</name>
    <dbReference type="NCBI Taxonomy" id="29159"/>
    <lineage>
        <taxon>Eukaryota</taxon>
        <taxon>Metazoa</taxon>
        <taxon>Spiralia</taxon>
        <taxon>Lophotrochozoa</taxon>
        <taxon>Mollusca</taxon>
        <taxon>Bivalvia</taxon>
        <taxon>Autobranchia</taxon>
        <taxon>Pteriomorphia</taxon>
        <taxon>Ostreida</taxon>
        <taxon>Ostreoidea</taxon>
        <taxon>Ostreidae</taxon>
        <taxon>Magallana</taxon>
    </lineage>
</organism>
<dbReference type="Proteomes" id="UP000005408">
    <property type="component" value="Unassembled WGS sequence"/>
</dbReference>
<dbReference type="AlphaFoldDB" id="A0A8W8JF74"/>
<keyword evidence="8 9" id="KW-0407">Ion channel</keyword>
<evidence type="ECO:0000256" key="1">
    <source>
        <dbReference type="ARBA" id="ARBA00004651"/>
    </source>
</evidence>
<dbReference type="EnsemblMetazoa" id="G18246.1">
    <property type="protein sequence ID" value="G18246.1:cds"/>
    <property type="gene ID" value="G18246"/>
</dbReference>
<keyword evidence="2 9" id="KW-0813">Transport</keyword>
<evidence type="ECO:0000256" key="8">
    <source>
        <dbReference type="ARBA" id="ARBA00023303"/>
    </source>
</evidence>
<dbReference type="GO" id="GO:0034220">
    <property type="term" value="P:monoatomic ion transmembrane transport"/>
    <property type="evidence" value="ECO:0007669"/>
    <property type="project" value="UniProtKB-KW"/>
</dbReference>
<sequence>MALSSESWVDELNSRWTPVLFLVLGIFTMIGQIYIGPVACNFPGHFSESDVKYGNFRCFTAAYLGESSFKALSTIPTVSSDFEEDKTYIRTLYQYVPLILILQAMFLRIPYFLWKFGERKLGIHFDLTSGKDGDNGKSVGIRLAVHLMQWIEARSVNILSIGSFTIFHCFIKLLYLASVATHFGLLDHFLKKENHISFGLQVLENIRESDAYFFQNSPAFPREIICTYAKVSVQSIQKQNVQCILPFNPYLEQIMVIIWWWMTFLIALTIFDVFCYFFGALRPNSRSWFVKSNLLRTDLENSNEEFELNERQKSKFVNWLGGDVIQYLQNIQDQENGCVVMETITELWRIKYGNGYSTPGPSNEEIHGMVTSFLSYVRAHINGQTEGTDV</sequence>
<evidence type="ECO:0000256" key="6">
    <source>
        <dbReference type="ARBA" id="ARBA00023065"/>
    </source>
</evidence>
<evidence type="ECO:0000256" key="2">
    <source>
        <dbReference type="ARBA" id="ARBA00022448"/>
    </source>
</evidence>
<feature type="transmembrane region" description="Helical" evidence="9">
    <location>
        <begin position="16"/>
        <end position="35"/>
    </location>
</feature>
<dbReference type="PROSITE" id="PS51013">
    <property type="entry name" value="PANNEXIN"/>
    <property type="match status" value="1"/>
</dbReference>
<keyword evidence="3" id="KW-1003">Cell membrane</keyword>
<dbReference type="OMA" id="VRAHING"/>
<proteinExistence type="inferred from homology"/>
<name>A0A8W8JF74_MAGGI</name>
<dbReference type="PANTHER" id="PTHR11893:SF36">
    <property type="entry name" value="INNEXIN-5"/>
    <property type="match status" value="1"/>
</dbReference>
<reference evidence="10" key="1">
    <citation type="submission" date="2022-08" db="UniProtKB">
        <authorList>
            <consortium name="EnsemblMetazoa"/>
        </authorList>
    </citation>
    <scope>IDENTIFICATION</scope>
    <source>
        <strain evidence="10">05x7-T-G4-1.051#20</strain>
    </source>
</reference>
<evidence type="ECO:0000313" key="10">
    <source>
        <dbReference type="EnsemblMetazoa" id="G18246.1:cds"/>
    </source>
</evidence>
<dbReference type="InterPro" id="IPR000990">
    <property type="entry name" value="Innexin"/>
</dbReference>
<protein>
    <recommendedName>
        <fullName evidence="9">Innexin</fullName>
    </recommendedName>
</protein>
<dbReference type="PRINTS" id="PR01262">
    <property type="entry name" value="INNEXIN"/>
</dbReference>
<dbReference type="GO" id="GO:0005243">
    <property type="term" value="F:gap junction channel activity"/>
    <property type="evidence" value="ECO:0007669"/>
    <property type="project" value="TreeGrafter"/>
</dbReference>
<dbReference type="PANTHER" id="PTHR11893">
    <property type="entry name" value="INNEXIN"/>
    <property type="match status" value="1"/>
</dbReference>
<accession>A0A8W8JF74</accession>
<comment type="subcellular location">
    <subcellularLocation>
        <location evidence="1 9">Cell membrane</location>
        <topology evidence="1 9">Multi-pass membrane protein</topology>
    </subcellularLocation>
</comment>
<feature type="transmembrane region" description="Helical" evidence="9">
    <location>
        <begin position="156"/>
        <end position="177"/>
    </location>
</feature>
<dbReference type="GO" id="GO:0005886">
    <property type="term" value="C:plasma membrane"/>
    <property type="evidence" value="ECO:0007669"/>
    <property type="project" value="UniProtKB-SubCell"/>
</dbReference>
<evidence type="ECO:0000256" key="4">
    <source>
        <dbReference type="ARBA" id="ARBA00022692"/>
    </source>
</evidence>
<evidence type="ECO:0000256" key="3">
    <source>
        <dbReference type="ARBA" id="ARBA00022475"/>
    </source>
</evidence>
<gene>
    <name evidence="9" type="primary">inx</name>
</gene>
<keyword evidence="11" id="KW-1185">Reference proteome</keyword>
<evidence type="ECO:0000256" key="7">
    <source>
        <dbReference type="ARBA" id="ARBA00023136"/>
    </source>
</evidence>
<keyword evidence="4 9" id="KW-0812">Transmembrane</keyword>
<comment type="similarity">
    <text evidence="9">Belongs to the pannexin family.</text>
</comment>
<keyword evidence="6 9" id="KW-0406">Ion transport</keyword>
<dbReference type="Pfam" id="PF00876">
    <property type="entry name" value="Innexin"/>
    <property type="match status" value="1"/>
</dbReference>
<dbReference type="OrthoDB" id="6095343at2759"/>
<dbReference type="GO" id="GO:0005921">
    <property type="term" value="C:gap junction"/>
    <property type="evidence" value="ECO:0007669"/>
    <property type="project" value="UniProtKB-UniRule"/>
</dbReference>
<comment type="function">
    <text evidence="9">Structural component of the gap junctions.</text>
</comment>
<feature type="transmembrane region" description="Helical" evidence="9">
    <location>
        <begin position="258"/>
        <end position="281"/>
    </location>
</feature>
<keyword evidence="7 9" id="KW-0472">Membrane</keyword>
<evidence type="ECO:0000256" key="9">
    <source>
        <dbReference type="RuleBase" id="RU010713"/>
    </source>
</evidence>
<evidence type="ECO:0000256" key="5">
    <source>
        <dbReference type="ARBA" id="ARBA00022989"/>
    </source>
</evidence>